<gene>
    <name evidence="1" type="ORF">GWA01_11980</name>
</gene>
<sequence length="289" mass="33097">MIKKPLAIVTMVYNEPQHLTVWKRHYGSQVGEQACYVLDHGSTDGSTENLGDINRVRIPRSPQDDERRARAIGQFCASLLEWYDSVIYVDVDELLVADPERFPSLISFAQSSFLPAVTATGFDVIHRLGTEMALDYSQLISLQRRHIRFSSAMCKTVLIRQPVTWAPGFHCCTEILPDPCPNLFLFHLRYADLDSGLQRLTRTRVQPWCSDTVGQHQRLADTDWSDMLSSMSGLSVTEGELNESDTRFCAYRRSVQNSVSERVNERYRLDIHINGDELYHLPERFIGRL</sequence>
<evidence type="ECO:0000313" key="1">
    <source>
        <dbReference type="EMBL" id="GEK93428.1"/>
    </source>
</evidence>
<dbReference type="InterPro" id="IPR029044">
    <property type="entry name" value="Nucleotide-diphossugar_trans"/>
</dbReference>
<proteinExistence type="predicted"/>
<dbReference type="Pfam" id="PF13704">
    <property type="entry name" value="Glyco_tranf_2_4"/>
    <property type="match status" value="1"/>
</dbReference>
<protein>
    <recommendedName>
        <fullName evidence="3">Glycosyl transferase family 2</fullName>
    </recommendedName>
</protein>
<comment type="caution">
    <text evidence="1">The sequence shown here is derived from an EMBL/GenBank/DDBJ whole genome shotgun (WGS) entry which is preliminary data.</text>
</comment>
<dbReference type="EMBL" id="BJUZ01000001">
    <property type="protein sequence ID" value="GEK93428.1"/>
    <property type="molecule type" value="Genomic_DNA"/>
</dbReference>
<dbReference type="AlphaFoldDB" id="A0A511AYZ5"/>
<evidence type="ECO:0000313" key="2">
    <source>
        <dbReference type="Proteomes" id="UP000321230"/>
    </source>
</evidence>
<organism evidence="1 2">
    <name type="scientific">Gluconobacter wancherniae NBRC 103581</name>
    <dbReference type="NCBI Taxonomy" id="656744"/>
    <lineage>
        <taxon>Bacteria</taxon>
        <taxon>Pseudomonadati</taxon>
        <taxon>Pseudomonadota</taxon>
        <taxon>Alphaproteobacteria</taxon>
        <taxon>Acetobacterales</taxon>
        <taxon>Acetobacteraceae</taxon>
        <taxon>Gluconobacter</taxon>
    </lineage>
</organism>
<dbReference type="SUPFAM" id="SSF53448">
    <property type="entry name" value="Nucleotide-diphospho-sugar transferases"/>
    <property type="match status" value="1"/>
</dbReference>
<dbReference type="Proteomes" id="UP000321230">
    <property type="component" value="Unassembled WGS sequence"/>
</dbReference>
<accession>A0A511AYZ5</accession>
<dbReference type="OrthoDB" id="835336at2"/>
<dbReference type="RefSeq" id="WP_146794903.1">
    <property type="nucleotide sequence ID" value="NZ_BARC01000012.1"/>
</dbReference>
<reference evidence="1 2" key="1">
    <citation type="submission" date="2019-07" db="EMBL/GenBank/DDBJ databases">
        <title>Whole genome shotgun sequence of Gluconobacter wancherniae NBRC 103581.</title>
        <authorList>
            <person name="Hosoyama A."/>
            <person name="Uohara A."/>
            <person name="Ohji S."/>
            <person name="Ichikawa N."/>
        </authorList>
    </citation>
    <scope>NUCLEOTIDE SEQUENCE [LARGE SCALE GENOMIC DNA]</scope>
    <source>
        <strain evidence="1 2">NBRC 103581</strain>
    </source>
</reference>
<evidence type="ECO:0008006" key="3">
    <source>
        <dbReference type="Google" id="ProtNLM"/>
    </source>
</evidence>
<keyword evidence="2" id="KW-1185">Reference proteome</keyword>
<name>A0A511AYZ5_9PROT</name>